<keyword evidence="1" id="KW-0812">Transmembrane</keyword>
<feature type="transmembrane region" description="Helical" evidence="1">
    <location>
        <begin position="71"/>
        <end position="96"/>
    </location>
</feature>
<dbReference type="Pfam" id="PF12679">
    <property type="entry name" value="ABC2_membrane_2"/>
    <property type="match status" value="1"/>
</dbReference>
<reference evidence="2 3" key="1">
    <citation type="submission" date="2021-01" db="EMBL/GenBank/DDBJ databases">
        <title>Genomic Encyclopedia of Type Strains, Phase IV (KMG-IV): sequencing the most valuable type-strain genomes for metagenomic binning, comparative biology and taxonomic classification.</title>
        <authorList>
            <person name="Goeker M."/>
        </authorList>
    </citation>
    <scope>NUCLEOTIDE SEQUENCE [LARGE SCALE GENOMIC DNA]</scope>
    <source>
        <strain evidence="2 3">DSM 23711</strain>
    </source>
</reference>
<dbReference type="EMBL" id="JAFBDR010000007">
    <property type="protein sequence ID" value="MBM7571111.1"/>
    <property type="molecule type" value="Genomic_DNA"/>
</dbReference>
<accession>A0ABS2MZ38</accession>
<keyword evidence="3" id="KW-1185">Reference proteome</keyword>
<keyword evidence="1" id="KW-1133">Transmembrane helix</keyword>
<evidence type="ECO:0000313" key="2">
    <source>
        <dbReference type="EMBL" id="MBM7571111.1"/>
    </source>
</evidence>
<dbReference type="PANTHER" id="PTHR43471:SF12">
    <property type="entry name" value="HYPOTHETICAL MEMBRANE PROTEIN, CONSERVED"/>
    <property type="match status" value="1"/>
</dbReference>
<sequence length="265" mass="29590">MNMFWHEMKANQRSSLLWTLTLMVLISVFFSMFPTFSKEVDSLRKALEGFPDALLRSLNFDVNNFSSILGFYAYVFAYISLCGAIQASSLGIGILSKETREKTADFLLTKPVTRQQVITAKLCAAFSSILLTNIGFIVAATTMAHIVKNNPLNETIFFMISISLFFIQLIFLAVGALAATIISKIKSVLPYSLAIVFLFFIISMFASSTGDDKLRYLTPFQYFDALSIIKQEGYDLTFVLLSIVVIACSLTASYVLYLKKDIHAV</sequence>
<dbReference type="RefSeq" id="WP_204498526.1">
    <property type="nucleotide sequence ID" value="NZ_JAFBDR010000007.1"/>
</dbReference>
<feature type="transmembrane region" description="Helical" evidence="1">
    <location>
        <begin position="236"/>
        <end position="257"/>
    </location>
</feature>
<protein>
    <submittedName>
        <fullName evidence="2">ABC-2 type transport system permease protein</fullName>
    </submittedName>
</protein>
<dbReference type="PANTHER" id="PTHR43471">
    <property type="entry name" value="ABC TRANSPORTER PERMEASE"/>
    <property type="match status" value="1"/>
</dbReference>
<name>A0ABS2MZ38_9BACI</name>
<feature type="transmembrane region" description="Helical" evidence="1">
    <location>
        <begin position="188"/>
        <end position="206"/>
    </location>
</feature>
<proteinExistence type="predicted"/>
<feature type="transmembrane region" description="Helical" evidence="1">
    <location>
        <begin position="156"/>
        <end position="181"/>
    </location>
</feature>
<gene>
    <name evidence="2" type="ORF">JOC48_001594</name>
</gene>
<keyword evidence="1" id="KW-0472">Membrane</keyword>
<dbReference type="Proteomes" id="UP001296943">
    <property type="component" value="Unassembled WGS sequence"/>
</dbReference>
<feature type="transmembrane region" description="Helical" evidence="1">
    <location>
        <begin position="117"/>
        <end position="144"/>
    </location>
</feature>
<evidence type="ECO:0000313" key="3">
    <source>
        <dbReference type="Proteomes" id="UP001296943"/>
    </source>
</evidence>
<comment type="caution">
    <text evidence="2">The sequence shown here is derived from an EMBL/GenBank/DDBJ whole genome shotgun (WGS) entry which is preliminary data.</text>
</comment>
<evidence type="ECO:0000256" key="1">
    <source>
        <dbReference type="SAM" id="Phobius"/>
    </source>
</evidence>
<organism evidence="2 3">
    <name type="scientific">Aquibacillus albus</name>
    <dbReference type="NCBI Taxonomy" id="1168171"/>
    <lineage>
        <taxon>Bacteria</taxon>
        <taxon>Bacillati</taxon>
        <taxon>Bacillota</taxon>
        <taxon>Bacilli</taxon>
        <taxon>Bacillales</taxon>
        <taxon>Bacillaceae</taxon>
        <taxon>Aquibacillus</taxon>
    </lineage>
</organism>